<feature type="region of interest" description="Disordered" evidence="13">
    <location>
        <begin position="1577"/>
        <end position="1709"/>
    </location>
</feature>
<evidence type="ECO:0000259" key="18">
    <source>
        <dbReference type="Pfam" id="PF18334"/>
    </source>
</evidence>
<gene>
    <name evidence="19" type="ORF">TKK_005758</name>
</gene>
<keyword evidence="8" id="KW-0269">Exonuclease</keyword>
<evidence type="ECO:0000256" key="3">
    <source>
        <dbReference type="ARBA" id="ARBA00022472"/>
    </source>
</evidence>
<evidence type="ECO:0000256" key="10">
    <source>
        <dbReference type="ARBA" id="ARBA00023163"/>
    </source>
</evidence>
<dbReference type="Pfam" id="PF18332">
    <property type="entry name" value="XRN1_D1"/>
    <property type="match status" value="1"/>
</dbReference>
<feature type="domain" description="5'-3' exoribonuclease 1 D1" evidence="17">
    <location>
        <begin position="641"/>
        <end position="836"/>
    </location>
</feature>
<organism evidence="19 20">
    <name type="scientific">Trichogramma kaykai</name>
    <dbReference type="NCBI Taxonomy" id="54128"/>
    <lineage>
        <taxon>Eukaryota</taxon>
        <taxon>Metazoa</taxon>
        <taxon>Ecdysozoa</taxon>
        <taxon>Arthropoda</taxon>
        <taxon>Hexapoda</taxon>
        <taxon>Insecta</taxon>
        <taxon>Pterygota</taxon>
        <taxon>Neoptera</taxon>
        <taxon>Endopterygota</taxon>
        <taxon>Hymenoptera</taxon>
        <taxon>Apocrita</taxon>
        <taxon>Proctotrupomorpha</taxon>
        <taxon>Chalcidoidea</taxon>
        <taxon>Trichogrammatidae</taxon>
        <taxon>Trichogramma</taxon>
    </lineage>
</organism>
<dbReference type="Proteomes" id="UP001627154">
    <property type="component" value="Unassembled WGS sequence"/>
</dbReference>
<feature type="region of interest" description="Disordered" evidence="13">
    <location>
        <begin position="1504"/>
        <end position="1532"/>
    </location>
</feature>
<keyword evidence="9" id="KW-0805">Transcription regulation</keyword>
<dbReference type="PANTHER" id="PTHR12341:SF7">
    <property type="entry name" value="5'-3' EXORIBONUCLEASE 1"/>
    <property type="match status" value="1"/>
</dbReference>
<sequence>MGVPKFFRYISERYPCLSEKLKEYQIPEFDNLYLDMNGIIHNCSHPNDADVSFRITEEDIFKNIFHYIEILFRIIQPQKLFFMAVDGVAPRAKINQQRGRRFRAAKDAELQEMKAKAKGQEIPKAARFDSNCITPGTEFMAQLNEQLKYFVTYKMSTDENWQKCKIILSGPEVPGEGEHKIMDYIRYMKAQPDYDGNVRHCLYGLDADLIMLGLCSHEPHFSLLREEVKFGKTQKKILTPEETNFCLLHLSLMREYLEHEFSPVASKLKFEYDVEKIIDDWVLMGFLVGNDFIPHLPNLHIENNALTILYNAYMDVLPTLDGYINEAGTLNLARFEKFMEKLGQYDMEQFDEIYADLKYFEAKTGRRMYDNGKGEKIIPEETMSPSKTSNHPALANLILATENELGDDEDDESEESDDTDVDMKMEFVLHKRDYYMSKMEYEHVDAETMRSQAEGYIRAIQWNLHYYYNGCCSWSWYYPHHYAPFISDIKNFKDLKIDFDLGEPFLPFQQLLAVLPAASKALLPKAYHNLMTEENSPIIKYYPVDFKTDLNGKRQEWEAVVLIPLIDETSLIEAMEPCNEKLTEEEKKRNKHGPMAIFTHSKKNLGIYKAPQYFPDIRRYAKMQLIQREEILVPIEKLVKGLCKGVKLSVYYPGFPTLQHVPHTATLAKAKVKVFEQPSRRENMILRVLPKKEIPLLNDIAQKYLGKTVFVGWPHLVEAYVVGVSTVDQKISIVHPSQQKGLPEAKLNFCIEEANDSYVAGWKVQKKHIIENYKSRLGIEVGETEVLVHACPMVGRQYVYSSQGKMTLEKQWNEISVPYAYQVVLLDLTVHNQDFIQFTSIVDVYKPKSTCFMLGHPHYGAMGEVTEQGVDLKTSRIKVAMRAIPEPNFQKARQLQHEAKPKYMPGNIAAQRLGISSHLLSRITGCIFVVSCDTAEPGRTNLGLNLKFNKKNEEVIGFTKKDNNGAWLYSAKTVSFLDEYMGNFPELVEQIDKNLVSSDVFQKEDLFSPGLDYNIETVAAWLKEKQKALGTQTRVCGTEEIEDDVVKMIEQEVEELDTNTSRTVLMQVKPHLLYKPGLNTGSLPPDPRAYHRLFDRVVCVRNSFTVPLGYKGTIIGIQKADTPAAYVYEVLFDEPFAGGLVIHNCSPNRGYRLACTDFINITYGQRAEDKNAVKSNLPAQQNWRTQPQSQPKQSALKQPQIKQVQIKQNQPKQIQVKQSQPLQRKLQSPATTATDFKMAPDPSILNSIHPKFSKDVKNEKQQQIPKILQRPPDAKKKESQQKPTVLKKEDESQYQAIWNELNSIQDQKQVNAVNEQIMQIIKSSPQHKVPVKLQTSVKSDVKSDSLMNEKSSTDTPQDPSAFLKAMLKISDDSPNTSTHSSHQKVTTTASTVSTSQNIRSCNINSSSVQDAPPLVQQLFEKARKDELNQGNIFYSTRILSYYQLLGQGFPRYIYLNKDNLVSAQIILPDMRVFQGDYVRSHSAAAESVAKKVYEELQLDKIPYPPNIARSSASPMPQPSPTRQPSQQLQQKNYQAPQWFNRPPIPAAGARPMLPAGFPPVSLMQIPMPKWSPQCQQGPGFVQMSHSNNPQQTRFPQPPFQQQNMQIPPQRMQQQQQSMPMPPQHRQQQNISMPLQQMQQQNMPMPSQQMQQQQQQINMSMPQQQMQQQNMPMPPQHRQQQNISMPPQQMQQQQQNMPMPPQHRQQPSMPMLPQQMLPQQNMLMPSKQRQQQNMPMPAQKMQQQNILSHQQLQQNQVPQKFQQTQKVLPQSPQFQQVQQNQRKLSPSQTNRKKSTPFVPLQAQKKTRKQHISDEMKPSKDKDKKDNKSSSPMEQKLKSGANKEEKQDKQSSNKSNEHASQNNQAQNNASKGQKSNAQRQRRSRVAAKFMADPMANGSDRH</sequence>
<dbReference type="InterPro" id="IPR004859">
    <property type="entry name" value="Xrn1_N"/>
</dbReference>
<dbReference type="GO" id="GO:0004527">
    <property type="term" value="F:exonuclease activity"/>
    <property type="evidence" value="ECO:0007669"/>
    <property type="project" value="UniProtKB-KW"/>
</dbReference>
<feature type="domain" description="Exoribonuclease Xrn1 D2/D3" evidence="18">
    <location>
        <begin position="845"/>
        <end position="1062"/>
    </location>
</feature>
<keyword evidence="20" id="KW-1185">Reference proteome</keyword>
<feature type="compositionally biased region" description="Low complexity" evidence="13">
    <location>
        <begin position="1197"/>
        <end position="1221"/>
    </location>
</feature>
<accession>A0ABD2X737</accession>
<dbReference type="Pfam" id="PF18129">
    <property type="entry name" value="SH3_12"/>
    <property type="match status" value="1"/>
</dbReference>
<dbReference type="Gene3D" id="1.25.40.1050">
    <property type="match status" value="1"/>
</dbReference>
<dbReference type="Gene3D" id="2.30.30.750">
    <property type="match status" value="1"/>
</dbReference>
<feature type="compositionally biased region" description="Low complexity" evidence="13">
    <location>
        <begin position="1856"/>
        <end position="1868"/>
    </location>
</feature>
<feature type="compositionally biased region" description="Polar residues" evidence="13">
    <location>
        <begin position="1372"/>
        <end position="1384"/>
    </location>
</feature>
<feature type="compositionally biased region" description="Low complexity" evidence="13">
    <location>
        <begin position="1587"/>
        <end position="1709"/>
    </location>
</feature>
<dbReference type="Gene3D" id="2.170.260.40">
    <property type="match status" value="1"/>
</dbReference>
<evidence type="ECO:0000256" key="13">
    <source>
        <dbReference type="SAM" id="MobiDB-lite"/>
    </source>
</evidence>
<dbReference type="InterPro" id="IPR047007">
    <property type="entry name" value="XRN1_D1_sf"/>
</dbReference>
<evidence type="ECO:0000259" key="15">
    <source>
        <dbReference type="Pfam" id="PF17846"/>
    </source>
</evidence>
<feature type="domain" description="Xrn1 helical" evidence="15">
    <location>
        <begin position="272"/>
        <end position="606"/>
    </location>
</feature>
<dbReference type="EMBL" id="JBJJXI010000049">
    <property type="protein sequence ID" value="KAL3401137.1"/>
    <property type="molecule type" value="Genomic_DNA"/>
</dbReference>
<comment type="similarity">
    <text evidence="12">Belongs to the 5'-3' exonuclease family.</text>
</comment>
<dbReference type="InterPro" id="IPR027073">
    <property type="entry name" value="5_3_exoribonuclease"/>
</dbReference>
<dbReference type="GO" id="GO:0006364">
    <property type="term" value="P:rRNA processing"/>
    <property type="evidence" value="ECO:0007669"/>
    <property type="project" value="UniProtKB-KW"/>
</dbReference>
<evidence type="ECO:0000256" key="8">
    <source>
        <dbReference type="ARBA" id="ARBA00022839"/>
    </source>
</evidence>
<feature type="compositionally biased region" description="Low complexity" evidence="13">
    <location>
        <begin position="1741"/>
        <end position="1780"/>
    </location>
</feature>
<keyword evidence="4" id="KW-0698">rRNA processing</keyword>
<evidence type="ECO:0000256" key="1">
    <source>
        <dbReference type="ARBA" id="ARBA00004123"/>
    </source>
</evidence>
<evidence type="ECO:0000256" key="9">
    <source>
        <dbReference type="ARBA" id="ARBA00023015"/>
    </source>
</evidence>
<feature type="region of interest" description="Disordered" evidence="13">
    <location>
        <begin position="1179"/>
        <end position="1289"/>
    </location>
</feature>
<name>A0ABD2X737_9HYME</name>
<proteinExistence type="inferred from homology"/>
<keyword evidence="3" id="KW-0806">Transcription termination</keyword>
<evidence type="ECO:0000256" key="5">
    <source>
        <dbReference type="ARBA" id="ARBA00022664"/>
    </source>
</evidence>
<dbReference type="GO" id="GO:0006353">
    <property type="term" value="P:DNA-templated transcription termination"/>
    <property type="evidence" value="ECO:0007669"/>
    <property type="project" value="UniProtKB-KW"/>
</dbReference>
<evidence type="ECO:0000256" key="6">
    <source>
        <dbReference type="ARBA" id="ARBA00022722"/>
    </source>
</evidence>
<dbReference type="Pfam" id="PF17846">
    <property type="entry name" value="XRN_M"/>
    <property type="match status" value="1"/>
</dbReference>
<dbReference type="Pfam" id="PF18334">
    <property type="entry name" value="XRN1_D2_D3"/>
    <property type="match status" value="1"/>
</dbReference>
<reference evidence="19 20" key="1">
    <citation type="journal article" date="2024" name="bioRxiv">
        <title>A reference genome for Trichogramma kaykai: A tiny desert-dwelling parasitoid wasp with competing sex-ratio distorters.</title>
        <authorList>
            <person name="Culotta J."/>
            <person name="Lindsey A.R."/>
        </authorList>
    </citation>
    <scope>NUCLEOTIDE SEQUENCE [LARGE SCALE GENOMIC DNA]</scope>
    <source>
        <strain evidence="19 20">KSX58</strain>
    </source>
</reference>
<feature type="compositionally biased region" description="Basic and acidic residues" evidence="13">
    <location>
        <begin position="1272"/>
        <end position="1289"/>
    </location>
</feature>
<keyword evidence="11" id="KW-0539">Nucleus</keyword>
<evidence type="ECO:0000256" key="7">
    <source>
        <dbReference type="ARBA" id="ARBA00022801"/>
    </source>
</evidence>
<dbReference type="InterPro" id="IPR041412">
    <property type="entry name" value="Xrn1_helical"/>
</dbReference>
<keyword evidence="6" id="KW-0540">Nuclease</keyword>
<dbReference type="GO" id="GO:0006397">
    <property type="term" value="P:mRNA processing"/>
    <property type="evidence" value="ECO:0007669"/>
    <property type="project" value="UniProtKB-KW"/>
</dbReference>
<feature type="compositionally biased region" description="Basic and acidic residues" evidence="13">
    <location>
        <begin position="1833"/>
        <end position="1855"/>
    </location>
</feature>
<dbReference type="FunFam" id="3.40.50.12390:FF:000004">
    <property type="entry name" value="5'-3' exoribonuclease 1"/>
    <property type="match status" value="1"/>
</dbReference>
<dbReference type="GO" id="GO:0005634">
    <property type="term" value="C:nucleus"/>
    <property type="evidence" value="ECO:0007669"/>
    <property type="project" value="UniProtKB-SubCell"/>
</dbReference>
<feature type="domain" description="5'-3' exoribonuclease 1 SH3-like" evidence="16">
    <location>
        <begin position="1090"/>
        <end position="1160"/>
    </location>
</feature>
<evidence type="ECO:0000256" key="11">
    <source>
        <dbReference type="ARBA" id="ARBA00023242"/>
    </source>
</evidence>
<feature type="compositionally biased region" description="Basic and acidic residues" evidence="13">
    <location>
        <begin position="1809"/>
        <end position="1826"/>
    </location>
</feature>
<dbReference type="FunFam" id="1.25.40.1050:FF:000001">
    <property type="entry name" value="5'-3' exoribonuclease 1"/>
    <property type="match status" value="1"/>
</dbReference>
<comment type="subcellular location">
    <subcellularLocation>
        <location evidence="1">Nucleus</location>
    </subcellularLocation>
</comment>
<dbReference type="InterPro" id="IPR041385">
    <property type="entry name" value="SH3_12"/>
</dbReference>
<keyword evidence="5" id="KW-0507">mRNA processing</keyword>
<dbReference type="InterPro" id="IPR041106">
    <property type="entry name" value="XRN1_D2_D3"/>
</dbReference>
<dbReference type="FunFam" id="3.40.50.12390:FF:000005">
    <property type="entry name" value="5'-3' exoribonuclease 2"/>
    <property type="match status" value="1"/>
</dbReference>
<dbReference type="CDD" id="cd18673">
    <property type="entry name" value="PIN_XRN1-2-like"/>
    <property type="match status" value="1"/>
</dbReference>
<evidence type="ECO:0000313" key="20">
    <source>
        <dbReference type="Proteomes" id="UP001627154"/>
    </source>
</evidence>
<evidence type="ECO:0000259" key="17">
    <source>
        <dbReference type="Pfam" id="PF18332"/>
    </source>
</evidence>
<dbReference type="Gene3D" id="3.40.50.12390">
    <property type="match status" value="2"/>
</dbReference>
<dbReference type="InterPro" id="IPR040992">
    <property type="entry name" value="XRN1_D1"/>
</dbReference>
<feature type="compositionally biased region" description="Polar residues" evidence="13">
    <location>
        <begin position="1225"/>
        <end position="1234"/>
    </location>
</feature>
<dbReference type="PANTHER" id="PTHR12341">
    <property type="entry name" value="5'-&gt;3' EXORIBONUCLEASE"/>
    <property type="match status" value="1"/>
</dbReference>
<evidence type="ECO:0000256" key="4">
    <source>
        <dbReference type="ARBA" id="ARBA00022552"/>
    </source>
</evidence>
<evidence type="ECO:0000256" key="12">
    <source>
        <dbReference type="ARBA" id="ARBA00038299"/>
    </source>
</evidence>
<keyword evidence="10" id="KW-0804">Transcription</keyword>
<dbReference type="InterPro" id="IPR047008">
    <property type="entry name" value="XRN1_SH3_sf"/>
</dbReference>
<feature type="domain" description="Xrn1 N-terminal" evidence="14">
    <location>
        <begin position="1"/>
        <end position="227"/>
    </location>
</feature>
<evidence type="ECO:0000313" key="19">
    <source>
        <dbReference type="EMBL" id="KAL3401137.1"/>
    </source>
</evidence>
<feature type="compositionally biased region" description="Polar residues" evidence="13">
    <location>
        <begin position="1179"/>
        <end position="1196"/>
    </location>
</feature>
<keyword evidence="7" id="KW-0378">Hydrolase</keyword>
<protein>
    <recommendedName>
        <fullName evidence="2">5'-3' exoribonuclease 2</fullName>
    </recommendedName>
</protein>
<evidence type="ECO:0000256" key="2">
    <source>
        <dbReference type="ARBA" id="ARBA00013845"/>
    </source>
</evidence>
<feature type="region of interest" description="Disordered" evidence="13">
    <location>
        <begin position="1336"/>
        <end position="1391"/>
    </location>
</feature>
<evidence type="ECO:0000259" key="14">
    <source>
        <dbReference type="Pfam" id="PF03159"/>
    </source>
</evidence>
<feature type="compositionally biased region" description="Polar residues" evidence="13">
    <location>
        <begin position="1345"/>
        <end position="1358"/>
    </location>
</feature>
<feature type="region of interest" description="Disordered" evidence="13">
    <location>
        <begin position="1723"/>
        <end position="1899"/>
    </location>
</feature>
<comment type="caution">
    <text evidence="19">The sequence shown here is derived from an EMBL/GenBank/DDBJ whole genome shotgun (WGS) entry which is preliminary data.</text>
</comment>
<dbReference type="Pfam" id="PF03159">
    <property type="entry name" value="XRN_N"/>
    <property type="match status" value="1"/>
</dbReference>
<evidence type="ECO:0000259" key="16">
    <source>
        <dbReference type="Pfam" id="PF18129"/>
    </source>
</evidence>
<dbReference type="GO" id="GO:0140098">
    <property type="term" value="F:catalytic activity, acting on RNA"/>
    <property type="evidence" value="ECO:0007669"/>
    <property type="project" value="UniProtKB-ARBA"/>
</dbReference>